<keyword evidence="7" id="KW-0411">Iron-sulfur</keyword>
<evidence type="ECO:0000256" key="4">
    <source>
        <dbReference type="ARBA" id="ARBA00022723"/>
    </source>
</evidence>
<evidence type="ECO:0000256" key="7">
    <source>
        <dbReference type="ARBA" id="ARBA00023014"/>
    </source>
</evidence>
<dbReference type="PANTHER" id="PTHR11601:SF34">
    <property type="entry name" value="CYSTEINE DESULFURASE"/>
    <property type="match status" value="1"/>
</dbReference>
<comment type="cofactor">
    <cofactor evidence="1">
        <name>pyridoxal 5'-phosphate</name>
        <dbReference type="ChEBI" id="CHEBI:597326"/>
    </cofactor>
</comment>
<evidence type="ECO:0000256" key="9">
    <source>
        <dbReference type="SAM" id="Phobius"/>
    </source>
</evidence>
<accession>A0A9N8H4H9</accession>
<sequence length="480" mass="51779">MSSQHNNRHFVAYGVAGALGLAYFYWKNQDKKRKDGNATAMFSDAEFEELITYCNQPATQIALAKNQESQKCIYLDYNGTTPIYPPVVAAMLPYFCTHFGNPSSGHHYGKEPKRAIEEARKTMLTSCLGVDPGSVDTSAIWFTGCGTESDNLAIQLALQSTEHQFKEGTNKPHMVCTNVEHPAIAVCLQALEKSGRIDVTYVPVETDGCVKADDVQAAMTENTVLVTIMLANNESGALQPVKETAQECRKRGILFHTDAAQAVGKVSCRLDDLGNPDMVSIVGHKIGAPKGIAALYVRPKCCEENGRTLSHSHGILLLGGGQEFGRRGGTENTPYMVGLATAASLATENLEKNAKHMEEMRNRLLSQLETKLNEAGIQCRVNGPDDPKKRLPNTLSVGLPNVHSGDLLAEISDKVAASAGAACHSAGGISQILRAMKVPEEFARGTLRLTVGPYTTPADIDRAAEFIAEAAIEQTQSDTI</sequence>
<evidence type="ECO:0000256" key="2">
    <source>
        <dbReference type="ARBA" id="ARBA00006490"/>
    </source>
</evidence>
<proteinExistence type="inferred from homology"/>
<keyword evidence="8" id="KW-0175">Coiled coil</keyword>
<evidence type="ECO:0000256" key="6">
    <source>
        <dbReference type="ARBA" id="ARBA00023004"/>
    </source>
</evidence>
<feature type="transmembrane region" description="Helical" evidence="9">
    <location>
        <begin position="6"/>
        <end position="26"/>
    </location>
</feature>
<dbReference type="InterPro" id="IPR015421">
    <property type="entry name" value="PyrdxlP-dep_Trfase_major"/>
</dbReference>
<dbReference type="SUPFAM" id="SSF53383">
    <property type="entry name" value="PLP-dependent transferases"/>
    <property type="match status" value="1"/>
</dbReference>
<dbReference type="Gene3D" id="1.10.260.50">
    <property type="match status" value="1"/>
</dbReference>
<feature type="coiled-coil region" evidence="8">
    <location>
        <begin position="347"/>
        <end position="374"/>
    </location>
</feature>
<keyword evidence="5" id="KW-0663">Pyridoxal phosphate</keyword>
<reference evidence="11" key="1">
    <citation type="submission" date="2020-06" db="EMBL/GenBank/DDBJ databases">
        <authorList>
            <consortium name="Plant Systems Biology data submission"/>
        </authorList>
    </citation>
    <scope>NUCLEOTIDE SEQUENCE</scope>
    <source>
        <strain evidence="11">D6</strain>
    </source>
</reference>
<dbReference type="EMBL" id="CAICTM010000062">
    <property type="protein sequence ID" value="CAB9499542.1"/>
    <property type="molecule type" value="Genomic_DNA"/>
</dbReference>
<dbReference type="Gene3D" id="3.40.640.10">
    <property type="entry name" value="Type I PLP-dependent aspartate aminotransferase-like (Major domain)"/>
    <property type="match status" value="1"/>
</dbReference>
<dbReference type="PANTHER" id="PTHR11601">
    <property type="entry name" value="CYSTEINE DESULFURYLASE FAMILY MEMBER"/>
    <property type="match status" value="1"/>
</dbReference>
<comment type="caution">
    <text evidence="11">The sequence shown here is derived from an EMBL/GenBank/DDBJ whole genome shotgun (WGS) entry which is preliminary data.</text>
</comment>
<dbReference type="Gene3D" id="3.90.1150.10">
    <property type="entry name" value="Aspartate Aminotransferase, domain 1"/>
    <property type="match status" value="1"/>
</dbReference>
<dbReference type="GO" id="GO:0046872">
    <property type="term" value="F:metal ion binding"/>
    <property type="evidence" value="ECO:0007669"/>
    <property type="project" value="UniProtKB-KW"/>
</dbReference>
<evidence type="ECO:0000313" key="11">
    <source>
        <dbReference type="EMBL" id="CAB9499542.1"/>
    </source>
</evidence>
<gene>
    <name evidence="11" type="ORF">SEMRO_63_G035950.1</name>
</gene>
<dbReference type="GO" id="GO:0016740">
    <property type="term" value="F:transferase activity"/>
    <property type="evidence" value="ECO:0007669"/>
    <property type="project" value="UniProtKB-KW"/>
</dbReference>
<name>A0A9N8H4H9_9STRA</name>
<dbReference type="OrthoDB" id="10250117at2759"/>
<dbReference type="PIRSF" id="PIRSF005572">
    <property type="entry name" value="NifS"/>
    <property type="match status" value="1"/>
</dbReference>
<keyword evidence="12" id="KW-1185">Reference proteome</keyword>
<feature type="domain" description="Aminotransferase class V" evidence="10">
    <location>
        <begin position="73"/>
        <end position="462"/>
    </location>
</feature>
<evidence type="ECO:0000259" key="10">
    <source>
        <dbReference type="Pfam" id="PF00266"/>
    </source>
</evidence>
<dbReference type="InterPro" id="IPR000192">
    <property type="entry name" value="Aminotrans_V_dom"/>
</dbReference>
<protein>
    <submittedName>
        <fullName evidence="11">Desulfurase IscS</fullName>
    </submittedName>
</protein>
<keyword evidence="4" id="KW-0479">Metal-binding</keyword>
<dbReference type="InterPro" id="IPR015424">
    <property type="entry name" value="PyrdxlP-dep_Trfase"/>
</dbReference>
<keyword evidence="9" id="KW-0812">Transmembrane</keyword>
<dbReference type="GO" id="GO:0051536">
    <property type="term" value="F:iron-sulfur cluster binding"/>
    <property type="evidence" value="ECO:0007669"/>
    <property type="project" value="UniProtKB-KW"/>
</dbReference>
<keyword evidence="6" id="KW-0408">Iron</keyword>
<keyword evidence="9" id="KW-1133">Transmembrane helix</keyword>
<dbReference type="InterPro" id="IPR016454">
    <property type="entry name" value="Cysteine_dSase"/>
</dbReference>
<organism evidence="11 12">
    <name type="scientific">Seminavis robusta</name>
    <dbReference type="NCBI Taxonomy" id="568900"/>
    <lineage>
        <taxon>Eukaryota</taxon>
        <taxon>Sar</taxon>
        <taxon>Stramenopiles</taxon>
        <taxon>Ochrophyta</taxon>
        <taxon>Bacillariophyta</taxon>
        <taxon>Bacillariophyceae</taxon>
        <taxon>Bacillariophycidae</taxon>
        <taxon>Naviculales</taxon>
        <taxon>Naviculaceae</taxon>
        <taxon>Seminavis</taxon>
    </lineage>
</organism>
<evidence type="ECO:0000256" key="1">
    <source>
        <dbReference type="ARBA" id="ARBA00001933"/>
    </source>
</evidence>
<comment type="similarity">
    <text evidence="2">Belongs to the class-V pyridoxal-phosphate-dependent aminotransferase family. NifS/IscS subfamily.</text>
</comment>
<evidence type="ECO:0000256" key="8">
    <source>
        <dbReference type="SAM" id="Coils"/>
    </source>
</evidence>
<dbReference type="InterPro" id="IPR015422">
    <property type="entry name" value="PyrdxlP-dep_Trfase_small"/>
</dbReference>
<keyword evidence="3" id="KW-0808">Transferase</keyword>
<dbReference type="Pfam" id="PF00266">
    <property type="entry name" value="Aminotran_5"/>
    <property type="match status" value="1"/>
</dbReference>
<dbReference type="AlphaFoldDB" id="A0A9N8H4H9"/>
<dbReference type="Proteomes" id="UP001153069">
    <property type="component" value="Unassembled WGS sequence"/>
</dbReference>
<evidence type="ECO:0000256" key="5">
    <source>
        <dbReference type="ARBA" id="ARBA00022898"/>
    </source>
</evidence>
<keyword evidence="9" id="KW-0472">Membrane</keyword>
<evidence type="ECO:0000256" key="3">
    <source>
        <dbReference type="ARBA" id="ARBA00022679"/>
    </source>
</evidence>
<evidence type="ECO:0000313" key="12">
    <source>
        <dbReference type="Proteomes" id="UP001153069"/>
    </source>
</evidence>